<dbReference type="GO" id="GO:0005886">
    <property type="term" value="C:plasma membrane"/>
    <property type="evidence" value="ECO:0007669"/>
    <property type="project" value="UniProtKB-SubCell"/>
</dbReference>
<dbReference type="EMBL" id="BLJP01000018">
    <property type="protein sequence ID" value="GFE94745.1"/>
    <property type="molecule type" value="Genomic_DNA"/>
</dbReference>
<evidence type="ECO:0000256" key="2">
    <source>
        <dbReference type="ARBA" id="ARBA00006679"/>
    </source>
</evidence>
<reference evidence="8 9" key="1">
    <citation type="journal article" date="2020" name="Cell Rep.">
        <title>Local necrotic cells trigger systemic immune activation via gut microbiome dysbiosis in Drosophila.</title>
        <authorList>
            <person name="Kosakamoto H."/>
            <person name="Yamauchi T."/>
            <person name="Akuzawa-Tokita Y."/>
            <person name="Nishimura K."/>
            <person name="Soga T."/>
            <person name="Murakami T."/>
            <person name="Mori H."/>
            <person name="Yamamoto K."/>
            <person name="Miyazaki R."/>
            <person name="Koto A."/>
            <person name="Miura M."/>
            <person name="Obata F."/>
        </authorList>
    </citation>
    <scope>NUCLEOTIDE SEQUENCE [LARGE SCALE GENOMIC DNA]</scope>
    <source>
        <strain evidence="8 9">Ai</strain>
    </source>
</reference>
<dbReference type="PANTHER" id="PTHR33452:SF1">
    <property type="entry name" value="INNER MEMBRANE PROTEIN YPHA-RELATED"/>
    <property type="match status" value="1"/>
</dbReference>
<accession>A0A6V8IHJ7</accession>
<dbReference type="PANTHER" id="PTHR33452">
    <property type="entry name" value="OXIDOREDUCTASE CATD-RELATED"/>
    <property type="match status" value="1"/>
</dbReference>
<feature type="transmembrane region" description="Helical" evidence="7">
    <location>
        <begin position="136"/>
        <end position="155"/>
    </location>
</feature>
<dbReference type="InterPro" id="IPR032808">
    <property type="entry name" value="DoxX"/>
</dbReference>
<dbReference type="AlphaFoldDB" id="A0A6V8IHJ7"/>
<organism evidence="8 9">
    <name type="scientific">Acetobacter persici</name>
    <dbReference type="NCBI Taxonomy" id="1076596"/>
    <lineage>
        <taxon>Bacteria</taxon>
        <taxon>Pseudomonadati</taxon>
        <taxon>Pseudomonadota</taxon>
        <taxon>Alphaproteobacteria</taxon>
        <taxon>Acetobacterales</taxon>
        <taxon>Acetobacteraceae</taxon>
        <taxon>Acetobacter</taxon>
    </lineage>
</organism>
<dbReference type="Pfam" id="PF07681">
    <property type="entry name" value="DoxX"/>
    <property type="match status" value="1"/>
</dbReference>
<evidence type="ECO:0000256" key="7">
    <source>
        <dbReference type="SAM" id="Phobius"/>
    </source>
</evidence>
<comment type="similarity">
    <text evidence="2">Belongs to the DoxX family.</text>
</comment>
<gene>
    <name evidence="8" type="ORF">DmAi_28040</name>
</gene>
<feature type="transmembrane region" description="Helical" evidence="7">
    <location>
        <begin position="71"/>
        <end position="88"/>
    </location>
</feature>
<feature type="transmembrane region" description="Helical" evidence="7">
    <location>
        <begin position="108"/>
        <end position="129"/>
    </location>
</feature>
<comment type="subcellular location">
    <subcellularLocation>
        <location evidence="1">Cell membrane</location>
        <topology evidence="1">Multi-pass membrane protein</topology>
    </subcellularLocation>
</comment>
<proteinExistence type="inferred from homology"/>
<evidence type="ECO:0000313" key="8">
    <source>
        <dbReference type="EMBL" id="GFE94745.1"/>
    </source>
</evidence>
<dbReference type="Proteomes" id="UP000548726">
    <property type="component" value="Unassembled WGS sequence"/>
</dbReference>
<keyword evidence="9" id="KW-1185">Reference proteome</keyword>
<sequence length="208" mass="23045">MLVRPRPYSNACKAYARHKTFNVRNRNIVFNPFLFIAQLNQPKNRQRQQITRCFSDERSTTMSLSLPRDPVLLASRLLLAMLFVFMGWGKLTGFSGTVTYMATTGAPLPYLSSLIAILVELGFGLLIALGALTSPVAIILAFYTLATAFIGHHYWTFSGVERYDMWIHFYKNFSIAGGLLALAATGPGHFSIDGILASTTQGTTARKL</sequence>
<evidence type="ECO:0000256" key="6">
    <source>
        <dbReference type="ARBA" id="ARBA00023136"/>
    </source>
</evidence>
<evidence type="ECO:0000256" key="1">
    <source>
        <dbReference type="ARBA" id="ARBA00004651"/>
    </source>
</evidence>
<feature type="transmembrane region" description="Helical" evidence="7">
    <location>
        <begin position="175"/>
        <end position="197"/>
    </location>
</feature>
<evidence type="ECO:0008006" key="10">
    <source>
        <dbReference type="Google" id="ProtNLM"/>
    </source>
</evidence>
<keyword evidence="5 7" id="KW-1133">Transmembrane helix</keyword>
<evidence type="ECO:0000256" key="4">
    <source>
        <dbReference type="ARBA" id="ARBA00022692"/>
    </source>
</evidence>
<evidence type="ECO:0000313" key="9">
    <source>
        <dbReference type="Proteomes" id="UP000548726"/>
    </source>
</evidence>
<dbReference type="InterPro" id="IPR051907">
    <property type="entry name" value="DoxX-like_oxidoreductase"/>
</dbReference>
<keyword evidence="6 7" id="KW-0472">Membrane</keyword>
<protein>
    <recommendedName>
        <fullName evidence="10">DoxX family protein</fullName>
    </recommendedName>
</protein>
<keyword evidence="4 7" id="KW-0812">Transmembrane</keyword>
<evidence type="ECO:0000256" key="5">
    <source>
        <dbReference type="ARBA" id="ARBA00022989"/>
    </source>
</evidence>
<name>A0A6V8IHJ7_9PROT</name>
<keyword evidence="3" id="KW-1003">Cell membrane</keyword>
<comment type="caution">
    <text evidence="8">The sequence shown here is derived from an EMBL/GenBank/DDBJ whole genome shotgun (WGS) entry which is preliminary data.</text>
</comment>
<evidence type="ECO:0000256" key="3">
    <source>
        <dbReference type="ARBA" id="ARBA00022475"/>
    </source>
</evidence>